<evidence type="ECO:0000313" key="1">
    <source>
        <dbReference type="EMBL" id="CVK32483.1"/>
    </source>
</evidence>
<sequence length="73" mass="8163">MVPDATEFTASVAEVLFLIRELEYIPRTIDNVARLTIQDVDDDLSNAIERVRPELERLMKPSLSPGSGRSMSS</sequence>
<dbReference type="KEGG" id="mema:MMAB1_1270"/>
<dbReference type="EMBL" id="LT158599">
    <property type="protein sequence ID" value="CVK32483.1"/>
    <property type="molecule type" value="Genomic_DNA"/>
</dbReference>
<dbReference type="Proteomes" id="UP000069850">
    <property type="component" value="Chromosome 1"/>
</dbReference>
<name>A0A0X3BKG5_9EURY</name>
<accession>A0A0X3BKG5</accession>
<organism evidence="1 2">
    <name type="scientific">Methanoculleus bourgensis</name>
    <dbReference type="NCBI Taxonomy" id="83986"/>
    <lineage>
        <taxon>Archaea</taxon>
        <taxon>Methanobacteriati</taxon>
        <taxon>Methanobacteriota</taxon>
        <taxon>Stenosarchaea group</taxon>
        <taxon>Methanomicrobia</taxon>
        <taxon>Methanomicrobiales</taxon>
        <taxon>Methanomicrobiaceae</taxon>
        <taxon>Methanoculleus</taxon>
    </lineage>
</organism>
<reference evidence="1 2" key="1">
    <citation type="submission" date="2016-01" db="EMBL/GenBank/DDBJ databases">
        <authorList>
            <person name="Manzoor S."/>
        </authorList>
    </citation>
    <scope>NUCLEOTIDE SEQUENCE [LARGE SCALE GENOMIC DNA]</scope>
    <source>
        <strain evidence="1">Methanoculleus sp MAB1</strain>
    </source>
</reference>
<evidence type="ECO:0000313" key="2">
    <source>
        <dbReference type="Proteomes" id="UP000069850"/>
    </source>
</evidence>
<gene>
    <name evidence="1" type="ORF">MMAB1_1270</name>
</gene>
<proteinExistence type="predicted"/>
<protein>
    <submittedName>
        <fullName evidence="1">Uncharacterized protein</fullName>
    </submittedName>
</protein>
<dbReference type="AlphaFoldDB" id="A0A0X3BKG5"/>